<dbReference type="AlphaFoldDB" id="A0A0F9FYY4"/>
<dbReference type="EMBL" id="LAZR01021970">
    <property type="protein sequence ID" value="KKL83466.1"/>
    <property type="molecule type" value="Genomic_DNA"/>
</dbReference>
<comment type="caution">
    <text evidence="2">The sequence shown here is derived from an EMBL/GenBank/DDBJ whole genome shotgun (WGS) entry which is preliminary data.</text>
</comment>
<evidence type="ECO:0000313" key="2">
    <source>
        <dbReference type="EMBL" id="KKL83466.1"/>
    </source>
</evidence>
<organism evidence="2">
    <name type="scientific">marine sediment metagenome</name>
    <dbReference type="NCBI Taxonomy" id="412755"/>
    <lineage>
        <taxon>unclassified sequences</taxon>
        <taxon>metagenomes</taxon>
        <taxon>ecological metagenomes</taxon>
    </lineage>
</organism>
<proteinExistence type="predicted"/>
<sequence length="50" mass="5931">MTIKTREDIEQLRNIVIRLKNLGAPEETMKETNDWIDQEESKLKLEEGDE</sequence>
<reference evidence="2" key="1">
    <citation type="journal article" date="2015" name="Nature">
        <title>Complex archaea that bridge the gap between prokaryotes and eukaryotes.</title>
        <authorList>
            <person name="Spang A."/>
            <person name="Saw J.H."/>
            <person name="Jorgensen S.L."/>
            <person name="Zaremba-Niedzwiedzka K."/>
            <person name="Martijn J."/>
            <person name="Lind A.E."/>
            <person name="van Eijk R."/>
            <person name="Schleper C."/>
            <person name="Guy L."/>
            <person name="Ettema T.J."/>
        </authorList>
    </citation>
    <scope>NUCLEOTIDE SEQUENCE</scope>
</reference>
<feature type="region of interest" description="Disordered" evidence="1">
    <location>
        <begin position="30"/>
        <end position="50"/>
    </location>
</feature>
<accession>A0A0F9FYY4</accession>
<gene>
    <name evidence="2" type="ORF">LCGC14_1974420</name>
</gene>
<name>A0A0F9FYY4_9ZZZZ</name>
<protein>
    <submittedName>
        <fullName evidence="2">Uncharacterized protein</fullName>
    </submittedName>
</protein>
<evidence type="ECO:0000256" key="1">
    <source>
        <dbReference type="SAM" id="MobiDB-lite"/>
    </source>
</evidence>